<evidence type="ECO:0000313" key="2">
    <source>
        <dbReference type="EMBL" id="KAF4347406.1"/>
    </source>
</evidence>
<keyword evidence="3" id="KW-1185">Reference proteome</keyword>
<dbReference type="EMBL" id="JAATIQ010000809">
    <property type="protein sequence ID" value="KAF4347406.1"/>
    <property type="molecule type" value="Genomic_DNA"/>
</dbReference>
<sequence>MGLLWKSATMRKGYEGSWFKAKIIESLVDDNFWVEYKDLVTEDEVPQPLREKAKRRHIRPEPPLVSTISTTIGRNQKCTTDAYFLVVFNNNGEFIDLLTGVTFLSTPIHPEF</sequence>
<protein>
    <recommendedName>
        <fullName evidence="1">Agenet-like domain-containing protein</fullName>
    </recommendedName>
</protein>
<accession>A0A7J6DN70</accession>
<evidence type="ECO:0000259" key="1">
    <source>
        <dbReference type="Pfam" id="PF05641"/>
    </source>
</evidence>
<dbReference type="AlphaFoldDB" id="A0A7J6DN70"/>
<proteinExistence type="predicted"/>
<dbReference type="Proteomes" id="UP000583929">
    <property type="component" value="Unassembled WGS sequence"/>
</dbReference>
<evidence type="ECO:0000313" key="3">
    <source>
        <dbReference type="Proteomes" id="UP000583929"/>
    </source>
</evidence>
<dbReference type="Pfam" id="PF05641">
    <property type="entry name" value="Agenet"/>
    <property type="match status" value="1"/>
</dbReference>
<comment type="caution">
    <text evidence="2">The sequence shown here is derived from an EMBL/GenBank/DDBJ whole genome shotgun (WGS) entry which is preliminary data.</text>
</comment>
<reference evidence="2 3" key="1">
    <citation type="journal article" date="2020" name="bioRxiv">
        <title>Sequence and annotation of 42 cannabis genomes reveals extensive copy number variation in cannabinoid synthesis and pathogen resistance genes.</title>
        <authorList>
            <person name="Mckernan K.J."/>
            <person name="Helbert Y."/>
            <person name="Kane L.T."/>
            <person name="Ebling H."/>
            <person name="Zhang L."/>
            <person name="Liu B."/>
            <person name="Eaton Z."/>
            <person name="Mclaughlin S."/>
            <person name="Kingan S."/>
            <person name="Baybayan P."/>
            <person name="Concepcion G."/>
            <person name="Jordan M."/>
            <person name="Riva A."/>
            <person name="Barbazuk W."/>
            <person name="Harkins T."/>
        </authorList>
    </citation>
    <scope>NUCLEOTIDE SEQUENCE [LARGE SCALE GENOMIC DNA]</scope>
    <source>
        <strain evidence="3">cv. Jamaican Lion 4</strain>
        <tissue evidence="2">Leaf</tissue>
    </source>
</reference>
<name>A0A7J6DN70_CANSA</name>
<gene>
    <name evidence="2" type="ORF">G4B88_021909</name>
</gene>
<feature type="domain" description="Agenet-like" evidence="1">
    <location>
        <begin position="12"/>
        <end position="63"/>
    </location>
</feature>
<organism evidence="2 3">
    <name type="scientific">Cannabis sativa</name>
    <name type="common">Hemp</name>
    <name type="synonym">Marijuana</name>
    <dbReference type="NCBI Taxonomy" id="3483"/>
    <lineage>
        <taxon>Eukaryota</taxon>
        <taxon>Viridiplantae</taxon>
        <taxon>Streptophyta</taxon>
        <taxon>Embryophyta</taxon>
        <taxon>Tracheophyta</taxon>
        <taxon>Spermatophyta</taxon>
        <taxon>Magnoliopsida</taxon>
        <taxon>eudicotyledons</taxon>
        <taxon>Gunneridae</taxon>
        <taxon>Pentapetalae</taxon>
        <taxon>rosids</taxon>
        <taxon>fabids</taxon>
        <taxon>Rosales</taxon>
        <taxon>Cannabaceae</taxon>
        <taxon>Cannabis</taxon>
    </lineage>
</organism>
<dbReference type="InterPro" id="IPR008395">
    <property type="entry name" value="Agenet-like_dom"/>
</dbReference>